<dbReference type="RefSeq" id="WP_250933654.1">
    <property type="nucleotide sequence ID" value="NZ_JAMQBK010000133.1"/>
</dbReference>
<reference evidence="1 2" key="1">
    <citation type="journal article" date="2022" name="Syst. Appl. Microbiol.">
        <title>Rhodopirellula aestuarii sp. nov., a novel member of the genus Rhodopirellula isolated from brackish sediments collected in the Tagus River estuary, Portugal.</title>
        <authorList>
            <person name="Vitorino I.R."/>
            <person name="Klimek D."/>
            <person name="Calusinska M."/>
            <person name="Lobo-da-Cunha A."/>
            <person name="Vasconcelos V."/>
            <person name="Lage O.M."/>
        </authorList>
    </citation>
    <scope>NUCLEOTIDE SEQUENCE [LARGE SCALE GENOMIC DNA]</scope>
    <source>
        <strain evidence="1 2">ICT_H3.1</strain>
    </source>
</reference>
<dbReference type="EMBL" id="JAMQBK010000133">
    <property type="protein sequence ID" value="MCM2375128.1"/>
    <property type="molecule type" value="Genomic_DNA"/>
</dbReference>
<proteinExistence type="predicted"/>
<keyword evidence="2" id="KW-1185">Reference proteome</keyword>
<gene>
    <name evidence="1" type="ORF">NB063_31280</name>
</gene>
<comment type="caution">
    <text evidence="1">The sequence shown here is derived from an EMBL/GenBank/DDBJ whole genome shotgun (WGS) entry which is preliminary data.</text>
</comment>
<evidence type="ECO:0000313" key="1">
    <source>
        <dbReference type="EMBL" id="MCM2375128.1"/>
    </source>
</evidence>
<name>A0ABT0UG56_9BACT</name>
<evidence type="ECO:0000313" key="2">
    <source>
        <dbReference type="Proteomes" id="UP001202961"/>
    </source>
</evidence>
<protein>
    <submittedName>
        <fullName evidence="1">Uncharacterized protein</fullName>
    </submittedName>
</protein>
<accession>A0ABT0UG56</accession>
<organism evidence="1 2">
    <name type="scientific">Aporhodopirellula aestuarii</name>
    <dbReference type="NCBI Taxonomy" id="2950107"/>
    <lineage>
        <taxon>Bacteria</taxon>
        <taxon>Pseudomonadati</taxon>
        <taxon>Planctomycetota</taxon>
        <taxon>Planctomycetia</taxon>
        <taxon>Pirellulales</taxon>
        <taxon>Pirellulaceae</taxon>
        <taxon>Aporhodopirellula</taxon>
    </lineage>
</organism>
<sequence>MANVGLLQHDQPATLWPATDLRNTECPIRDEYIAAIKEADARNYGPLIDLYQRFSEDTQI</sequence>
<dbReference type="Proteomes" id="UP001202961">
    <property type="component" value="Unassembled WGS sequence"/>
</dbReference>